<proteinExistence type="predicted"/>
<keyword evidence="4 6" id="KW-1133">Transmembrane helix</keyword>
<feature type="transmembrane region" description="Helical" evidence="6">
    <location>
        <begin position="44"/>
        <end position="69"/>
    </location>
</feature>
<gene>
    <name evidence="7" type="ORF">Q4481_12420</name>
</gene>
<organism evidence="7 8">
    <name type="scientific">Rhizobium alvei</name>
    <dbReference type="NCBI Taxonomy" id="1132659"/>
    <lineage>
        <taxon>Bacteria</taxon>
        <taxon>Pseudomonadati</taxon>
        <taxon>Pseudomonadota</taxon>
        <taxon>Alphaproteobacteria</taxon>
        <taxon>Hyphomicrobiales</taxon>
        <taxon>Rhizobiaceae</taxon>
        <taxon>Rhizobium/Agrobacterium group</taxon>
        <taxon>Rhizobium</taxon>
    </lineage>
</organism>
<name>A0ABT8YN91_9HYPH</name>
<keyword evidence="2" id="KW-1003">Cell membrane</keyword>
<feature type="transmembrane region" description="Helical" evidence="6">
    <location>
        <begin position="6"/>
        <end position="32"/>
    </location>
</feature>
<dbReference type="PANTHER" id="PTHR30086:SF20">
    <property type="entry name" value="ARGININE EXPORTER PROTEIN ARGO-RELATED"/>
    <property type="match status" value="1"/>
</dbReference>
<sequence length="212" mass="22427">MSDSSYLSYLVVAWMAYFIAVASPGPAVVALINTSMTRGRKAGVAFATGIMAGSLVWATLSAIGLAAVIATYAELLIIIRIAGGLYLLYLAYKAFRAASSANDATMAQVSTTTESLGRLYFKGFLLHVTNPKAIFVWISMVSLALPVGAPTSVMVIFILGCQLIGLITLNLMALMFSASAVVRGYGKARRYIEGAMGAFFAFAGLKLLLLRA</sequence>
<evidence type="ECO:0000256" key="3">
    <source>
        <dbReference type="ARBA" id="ARBA00022692"/>
    </source>
</evidence>
<dbReference type="EMBL" id="JAUOZU010000008">
    <property type="protein sequence ID" value="MDO6964764.1"/>
    <property type="molecule type" value="Genomic_DNA"/>
</dbReference>
<keyword evidence="5 6" id="KW-0472">Membrane</keyword>
<dbReference type="RefSeq" id="WP_304376695.1">
    <property type="nucleotide sequence ID" value="NZ_JAUOZU010000008.1"/>
</dbReference>
<feature type="transmembrane region" description="Helical" evidence="6">
    <location>
        <begin position="191"/>
        <end position="210"/>
    </location>
</feature>
<evidence type="ECO:0000256" key="4">
    <source>
        <dbReference type="ARBA" id="ARBA00022989"/>
    </source>
</evidence>
<reference evidence="7" key="1">
    <citation type="journal article" date="2015" name="Int. J. Syst. Evol. Microbiol.">
        <title>Rhizobium alvei sp. nov., isolated from a freshwater river.</title>
        <authorList>
            <person name="Sheu S.Y."/>
            <person name="Huang H.W."/>
            <person name="Young C.C."/>
            <person name="Chen W.M."/>
        </authorList>
    </citation>
    <scope>NUCLEOTIDE SEQUENCE</scope>
    <source>
        <strain evidence="7">TNR-22</strain>
    </source>
</reference>
<feature type="transmembrane region" description="Helical" evidence="6">
    <location>
        <begin position="153"/>
        <end position="179"/>
    </location>
</feature>
<comment type="caution">
    <text evidence="7">The sequence shown here is derived from an EMBL/GenBank/DDBJ whole genome shotgun (WGS) entry which is preliminary data.</text>
</comment>
<keyword evidence="3 6" id="KW-0812">Transmembrane</keyword>
<comment type="subcellular location">
    <subcellularLocation>
        <location evidence="1">Cell membrane</location>
        <topology evidence="1">Multi-pass membrane protein</topology>
    </subcellularLocation>
</comment>
<dbReference type="PANTHER" id="PTHR30086">
    <property type="entry name" value="ARGININE EXPORTER PROTEIN ARGO"/>
    <property type="match status" value="1"/>
</dbReference>
<dbReference type="InterPro" id="IPR001123">
    <property type="entry name" value="LeuE-type"/>
</dbReference>
<evidence type="ECO:0000256" key="2">
    <source>
        <dbReference type="ARBA" id="ARBA00022475"/>
    </source>
</evidence>
<evidence type="ECO:0000256" key="6">
    <source>
        <dbReference type="SAM" id="Phobius"/>
    </source>
</evidence>
<feature type="transmembrane region" description="Helical" evidence="6">
    <location>
        <begin position="124"/>
        <end position="147"/>
    </location>
</feature>
<dbReference type="Pfam" id="PF01810">
    <property type="entry name" value="LysE"/>
    <property type="match status" value="1"/>
</dbReference>
<evidence type="ECO:0000313" key="7">
    <source>
        <dbReference type="EMBL" id="MDO6964764.1"/>
    </source>
</evidence>
<reference evidence="7" key="2">
    <citation type="submission" date="2023-07" db="EMBL/GenBank/DDBJ databases">
        <authorList>
            <person name="Shen H."/>
        </authorList>
    </citation>
    <scope>NUCLEOTIDE SEQUENCE</scope>
    <source>
        <strain evidence="7">TNR-22</strain>
    </source>
</reference>
<evidence type="ECO:0000256" key="1">
    <source>
        <dbReference type="ARBA" id="ARBA00004651"/>
    </source>
</evidence>
<keyword evidence="8" id="KW-1185">Reference proteome</keyword>
<feature type="transmembrane region" description="Helical" evidence="6">
    <location>
        <begin position="75"/>
        <end position="92"/>
    </location>
</feature>
<dbReference type="Proteomes" id="UP001174932">
    <property type="component" value="Unassembled WGS sequence"/>
</dbReference>
<evidence type="ECO:0000256" key="5">
    <source>
        <dbReference type="ARBA" id="ARBA00023136"/>
    </source>
</evidence>
<protein>
    <submittedName>
        <fullName evidence="7">LysE family translocator</fullName>
    </submittedName>
</protein>
<accession>A0ABT8YN91</accession>
<evidence type="ECO:0000313" key="8">
    <source>
        <dbReference type="Proteomes" id="UP001174932"/>
    </source>
</evidence>